<dbReference type="PROSITE" id="PS01061">
    <property type="entry name" value="FLIP_2"/>
    <property type="match status" value="1"/>
</dbReference>
<keyword evidence="3 12" id="KW-0813">Transport</keyword>
<dbReference type="Pfam" id="PF00813">
    <property type="entry name" value="FliP"/>
    <property type="match status" value="1"/>
</dbReference>
<dbReference type="InterPro" id="IPR005837">
    <property type="entry name" value="FliP"/>
</dbReference>
<dbReference type="Proteomes" id="UP000769766">
    <property type="component" value="Unassembled WGS sequence"/>
</dbReference>
<keyword evidence="4 12" id="KW-1003">Cell membrane</keyword>
<keyword evidence="8 12" id="KW-1133">Transmembrane helix</keyword>
<dbReference type="PRINTS" id="PR00951">
    <property type="entry name" value="FLGBIOSNFLIP"/>
</dbReference>
<evidence type="ECO:0000313" key="13">
    <source>
        <dbReference type="EMBL" id="MBI2877661.1"/>
    </source>
</evidence>
<dbReference type="InterPro" id="IPR005838">
    <property type="entry name" value="T3SS_IM_P"/>
</dbReference>
<dbReference type="NCBIfam" id="NF009438">
    <property type="entry name" value="PRK12797.1"/>
    <property type="match status" value="1"/>
</dbReference>
<evidence type="ECO:0000256" key="10">
    <source>
        <dbReference type="ARBA" id="ARBA00023143"/>
    </source>
</evidence>
<dbReference type="PANTHER" id="PTHR30587:SF0">
    <property type="entry name" value="FLAGELLAR BIOSYNTHETIC PROTEIN FLIP"/>
    <property type="match status" value="1"/>
</dbReference>
<proteinExistence type="inferred from homology"/>
<name>A0A932CQI7_UNCTE</name>
<dbReference type="GO" id="GO:0009306">
    <property type="term" value="P:protein secretion"/>
    <property type="evidence" value="ECO:0007669"/>
    <property type="project" value="UniProtKB-UniRule"/>
</dbReference>
<keyword evidence="13" id="KW-0282">Flagellum</keyword>
<organism evidence="13 14">
    <name type="scientific">Tectimicrobiota bacterium</name>
    <dbReference type="NCBI Taxonomy" id="2528274"/>
    <lineage>
        <taxon>Bacteria</taxon>
        <taxon>Pseudomonadati</taxon>
        <taxon>Nitrospinota/Tectimicrobiota group</taxon>
        <taxon>Candidatus Tectimicrobiota</taxon>
    </lineage>
</organism>
<dbReference type="GO" id="GO:0005886">
    <property type="term" value="C:plasma membrane"/>
    <property type="evidence" value="ECO:0007669"/>
    <property type="project" value="UniProtKB-SubCell"/>
</dbReference>
<comment type="caution">
    <text evidence="13">The sequence shown here is derived from an EMBL/GenBank/DDBJ whole genome shotgun (WGS) entry which is preliminary data.</text>
</comment>
<keyword evidence="6 12" id="KW-1005">Bacterial flagellum biogenesis</keyword>
<evidence type="ECO:0000256" key="4">
    <source>
        <dbReference type="ARBA" id="ARBA00022475"/>
    </source>
</evidence>
<evidence type="ECO:0000256" key="7">
    <source>
        <dbReference type="ARBA" id="ARBA00022927"/>
    </source>
</evidence>
<keyword evidence="7 12" id="KW-0653">Protein transport</keyword>
<evidence type="ECO:0000256" key="9">
    <source>
        <dbReference type="ARBA" id="ARBA00023136"/>
    </source>
</evidence>
<keyword evidence="9 12" id="KW-0472">Membrane</keyword>
<dbReference type="AlphaFoldDB" id="A0A932CQI7"/>
<dbReference type="PRINTS" id="PR01302">
    <property type="entry name" value="TYPE3IMPPROT"/>
</dbReference>
<feature type="transmembrane region" description="Helical" evidence="12">
    <location>
        <begin position="234"/>
        <end position="251"/>
    </location>
</feature>
<protein>
    <recommendedName>
        <fullName evidence="2 12">Flagellar biosynthetic protein FliP</fullName>
    </recommendedName>
</protein>
<dbReference type="GO" id="GO:0009425">
    <property type="term" value="C:bacterial-type flagellum basal body"/>
    <property type="evidence" value="ECO:0007669"/>
    <property type="project" value="UniProtKB-SubCell"/>
</dbReference>
<dbReference type="PANTHER" id="PTHR30587">
    <property type="entry name" value="FLAGELLAR BIOSYNTHETIC PROTEIN FLIP"/>
    <property type="match status" value="1"/>
</dbReference>
<reference evidence="13" key="1">
    <citation type="submission" date="2020-07" db="EMBL/GenBank/DDBJ databases">
        <title>Huge and variable diversity of episymbiotic CPR bacteria and DPANN archaea in groundwater ecosystems.</title>
        <authorList>
            <person name="He C.Y."/>
            <person name="Keren R."/>
            <person name="Whittaker M."/>
            <person name="Farag I.F."/>
            <person name="Doudna J."/>
            <person name="Cate J.H.D."/>
            <person name="Banfield J.F."/>
        </authorList>
    </citation>
    <scope>NUCLEOTIDE SEQUENCE</scope>
    <source>
        <strain evidence="13">NC_groundwater_672_Ag_B-0.1um_62_36</strain>
    </source>
</reference>
<evidence type="ECO:0000256" key="2">
    <source>
        <dbReference type="ARBA" id="ARBA00021714"/>
    </source>
</evidence>
<keyword evidence="10" id="KW-0975">Bacterial flagellum</keyword>
<comment type="function">
    <text evidence="12">Plays a role in the flagellum-specific transport system.</text>
</comment>
<feature type="transmembrane region" description="Helical" evidence="12">
    <location>
        <begin position="51"/>
        <end position="84"/>
    </location>
</feature>
<dbReference type="EMBL" id="JACPRF010000378">
    <property type="protein sequence ID" value="MBI2877661.1"/>
    <property type="molecule type" value="Genomic_DNA"/>
</dbReference>
<gene>
    <name evidence="12 13" type="primary">fliP</name>
    <name evidence="13" type="ORF">HYY20_12345</name>
</gene>
<keyword evidence="11 12" id="KW-1006">Bacterial flagellum protein export</keyword>
<evidence type="ECO:0000256" key="8">
    <source>
        <dbReference type="ARBA" id="ARBA00022989"/>
    </source>
</evidence>
<comment type="similarity">
    <text evidence="1 12">Belongs to the FliP/MopC/SpaP family.</text>
</comment>
<feature type="transmembrane region" description="Helical" evidence="12">
    <location>
        <begin position="96"/>
        <end position="115"/>
    </location>
</feature>
<sequence length="255" mass="28236">MRDSLKVLLPLLLLFALAGLIPAAVQAQGLPIPKVTIGVEEAREPAQVALGLQILVLLTVLTLAPALMIMTTSFARIVIVLSFLRQALGTQQLPPNQIIIGLALFLTYFIMAPAWETINQQALQPYLSKQISQQEALKKASEPLRKFMFRQTRQKDLALFISLARPNVKPKSPEDVPTHMLIPAFIISELRTAFQISFLIYIPFLILDMVVSTVLLSMGMMVLPPVIISLPFKLLLFVLVDGWNLIIGSLVKSFA</sequence>
<dbReference type="NCBIfam" id="TIGR01103">
    <property type="entry name" value="fliP"/>
    <property type="match status" value="1"/>
</dbReference>
<keyword evidence="13" id="KW-0966">Cell projection</keyword>
<evidence type="ECO:0000256" key="11">
    <source>
        <dbReference type="ARBA" id="ARBA00023225"/>
    </source>
</evidence>
<dbReference type="GO" id="GO:0044781">
    <property type="term" value="P:bacterial-type flagellum organization"/>
    <property type="evidence" value="ECO:0007669"/>
    <property type="project" value="UniProtKB-UniRule"/>
</dbReference>
<evidence type="ECO:0000256" key="6">
    <source>
        <dbReference type="ARBA" id="ARBA00022795"/>
    </source>
</evidence>
<evidence type="ECO:0000313" key="14">
    <source>
        <dbReference type="Proteomes" id="UP000769766"/>
    </source>
</evidence>
<accession>A0A932CQI7</accession>
<evidence type="ECO:0000256" key="1">
    <source>
        <dbReference type="ARBA" id="ARBA00006257"/>
    </source>
</evidence>
<evidence type="ECO:0000256" key="3">
    <source>
        <dbReference type="ARBA" id="ARBA00022448"/>
    </source>
</evidence>
<keyword evidence="5 12" id="KW-0812">Transmembrane</keyword>
<evidence type="ECO:0000256" key="12">
    <source>
        <dbReference type="RuleBase" id="RU362069"/>
    </source>
</evidence>
<keyword evidence="13" id="KW-0969">Cilium</keyword>
<comment type="subcellular location">
    <subcellularLocation>
        <location evidence="12">Cell membrane</location>
        <topology evidence="12">Multi-pass membrane protein</topology>
    </subcellularLocation>
    <subcellularLocation>
        <location evidence="12">Bacterial flagellum basal body</location>
    </subcellularLocation>
</comment>
<feature type="transmembrane region" description="Helical" evidence="12">
    <location>
        <begin position="198"/>
        <end position="222"/>
    </location>
</feature>
<evidence type="ECO:0000256" key="5">
    <source>
        <dbReference type="ARBA" id="ARBA00022692"/>
    </source>
</evidence>